<evidence type="ECO:0000256" key="1">
    <source>
        <dbReference type="SAM" id="SignalP"/>
    </source>
</evidence>
<feature type="signal peptide" evidence="1">
    <location>
        <begin position="1"/>
        <end position="22"/>
    </location>
</feature>
<gene>
    <name evidence="2" type="ORF">RIMI_LOCUS4492291</name>
</gene>
<evidence type="ECO:0000313" key="3">
    <source>
        <dbReference type="Proteomes" id="UP001176940"/>
    </source>
</evidence>
<dbReference type="EMBL" id="CAUEEQ010007246">
    <property type="protein sequence ID" value="CAJ0930828.1"/>
    <property type="molecule type" value="Genomic_DNA"/>
</dbReference>
<feature type="chain" id="PRO_5046413219" evidence="1">
    <location>
        <begin position="23"/>
        <end position="102"/>
    </location>
</feature>
<keyword evidence="3" id="KW-1185">Reference proteome</keyword>
<name>A0ABN9L507_9NEOB</name>
<dbReference type="Proteomes" id="UP001176940">
    <property type="component" value="Unassembled WGS sequence"/>
</dbReference>
<reference evidence="2" key="1">
    <citation type="submission" date="2023-07" db="EMBL/GenBank/DDBJ databases">
        <authorList>
            <person name="Stuckert A."/>
        </authorList>
    </citation>
    <scope>NUCLEOTIDE SEQUENCE</scope>
</reference>
<proteinExistence type="predicted"/>
<keyword evidence="1" id="KW-0732">Signal</keyword>
<evidence type="ECO:0000313" key="2">
    <source>
        <dbReference type="EMBL" id="CAJ0930828.1"/>
    </source>
</evidence>
<comment type="caution">
    <text evidence="2">The sequence shown here is derived from an EMBL/GenBank/DDBJ whole genome shotgun (WGS) entry which is preliminary data.</text>
</comment>
<protein>
    <submittedName>
        <fullName evidence="2">Uncharacterized protein</fullName>
    </submittedName>
</protein>
<organism evidence="2 3">
    <name type="scientific">Ranitomeya imitator</name>
    <name type="common">mimic poison frog</name>
    <dbReference type="NCBI Taxonomy" id="111125"/>
    <lineage>
        <taxon>Eukaryota</taxon>
        <taxon>Metazoa</taxon>
        <taxon>Chordata</taxon>
        <taxon>Craniata</taxon>
        <taxon>Vertebrata</taxon>
        <taxon>Euteleostomi</taxon>
        <taxon>Amphibia</taxon>
        <taxon>Batrachia</taxon>
        <taxon>Anura</taxon>
        <taxon>Neobatrachia</taxon>
        <taxon>Hyloidea</taxon>
        <taxon>Dendrobatidae</taxon>
        <taxon>Dendrobatinae</taxon>
        <taxon>Ranitomeya</taxon>
    </lineage>
</organism>
<accession>A0ABN9L507</accession>
<sequence length="102" mass="11090">MTSLDLILHTQALLSLMNFLSAAVPSAEVKVPERVKESKLNGEKNVVTKPSTISPAYEKDIIDLKLSATLNAFNIFICDESCNIADVKIQGTSFCVYIPVSS</sequence>